<evidence type="ECO:0000256" key="5">
    <source>
        <dbReference type="ARBA" id="ARBA00022692"/>
    </source>
</evidence>
<evidence type="ECO:0000313" key="10">
    <source>
        <dbReference type="EMBL" id="SDI93861.1"/>
    </source>
</evidence>
<evidence type="ECO:0000256" key="2">
    <source>
        <dbReference type="ARBA" id="ARBA00009212"/>
    </source>
</evidence>
<gene>
    <name evidence="10" type="ORF">SAMN04490247_0092</name>
</gene>
<organism evidence="10 11">
    <name type="scientific">Salimicrobium halophilum</name>
    <dbReference type="NCBI Taxonomy" id="86666"/>
    <lineage>
        <taxon>Bacteria</taxon>
        <taxon>Bacillati</taxon>
        <taxon>Bacillota</taxon>
        <taxon>Bacilli</taxon>
        <taxon>Bacillales</taxon>
        <taxon>Bacillaceae</taxon>
        <taxon>Salimicrobium</taxon>
    </lineage>
</organism>
<keyword evidence="5 9" id="KW-0812">Transmembrane</keyword>
<evidence type="ECO:0000256" key="9">
    <source>
        <dbReference type="SAM" id="Phobius"/>
    </source>
</evidence>
<evidence type="ECO:0000313" key="11">
    <source>
        <dbReference type="Proteomes" id="UP000199225"/>
    </source>
</evidence>
<keyword evidence="8" id="KW-0050">Antiport</keyword>
<dbReference type="RefSeq" id="WP_093190702.1">
    <property type="nucleotide sequence ID" value="NZ_FNEV01000001.1"/>
</dbReference>
<proteinExistence type="inferred from homology"/>
<keyword evidence="6 9" id="KW-1133">Transmembrane helix</keyword>
<dbReference type="Pfam" id="PF04066">
    <property type="entry name" value="MrpF_PhaF"/>
    <property type="match status" value="1"/>
</dbReference>
<keyword evidence="3 8" id="KW-0813">Transport</keyword>
<dbReference type="InterPro" id="IPR007208">
    <property type="entry name" value="MrpF/PhaF-like"/>
</dbReference>
<dbReference type="AlphaFoldDB" id="A0A1G8PMU9"/>
<sequence length="103" mass="11147">MESALEITRMLIDIATQIAIVVVGISIFLLLYRVIKGPTNPDRAVALDVMGITLMALAGLVTIIVVTTRLNDVVLLIGILLFIGTIALAKFIEKGVIIERNMD</sequence>
<accession>A0A1G8PMU9</accession>
<evidence type="ECO:0000256" key="7">
    <source>
        <dbReference type="ARBA" id="ARBA00023136"/>
    </source>
</evidence>
<dbReference type="STRING" id="86666.SAMN04490247_0092"/>
<comment type="similarity">
    <text evidence="2 8">Belongs to the CPA3 antiporters (TC 2.A.63) subunit F family.</text>
</comment>
<dbReference type="EMBL" id="FNEV01000001">
    <property type="protein sequence ID" value="SDI93861.1"/>
    <property type="molecule type" value="Genomic_DNA"/>
</dbReference>
<dbReference type="GO" id="GO:0005886">
    <property type="term" value="C:plasma membrane"/>
    <property type="evidence" value="ECO:0007669"/>
    <property type="project" value="UniProtKB-SubCell"/>
</dbReference>
<evidence type="ECO:0000256" key="8">
    <source>
        <dbReference type="PIRNR" id="PIRNR028784"/>
    </source>
</evidence>
<dbReference type="Proteomes" id="UP000199225">
    <property type="component" value="Unassembled WGS sequence"/>
</dbReference>
<keyword evidence="8" id="KW-0406">Ion transport</keyword>
<keyword evidence="7 8" id="KW-0472">Membrane</keyword>
<dbReference type="OrthoDB" id="9799958at2"/>
<name>A0A1G8PMU9_9BACI</name>
<feature type="transmembrane region" description="Helical" evidence="9">
    <location>
        <begin position="44"/>
        <end position="67"/>
    </location>
</feature>
<protein>
    <submittedName>
        <fullName evidence="10">Multisubunit sodium/proton antiporter, MrpF subunit</fullName>
    </submittedName>
</protein>
<dbReference type="NCBIfam" id="NF009248">
    <property type="entry name" value="PRK12600.1"/>
    <property type="match status" value="1"/>
</dbReference>
<evidence type="ECO:0000256" key="1">
    <source>
        <dbReference type="ARBA" id="ARBA00004651"/>
    </source>
</evidence>
<evidence type="ECO:0000256" key="6">
    <source>
        <dbReference type="ARBA" id="ARBA00022989"/>
    </source>
</evidence>
<dbReference type="PANTHER" id="PTHR34702:SF1">
    <property type="entry name" value="NA(+)_H(+) ANTIPORTER SUBUNIT F"/>
    <property type="match status" value="1"/>
</dbReference>
<evidence type="ECO:0000256" key="4">
    <source>
        <dbReference type="ARBA" id="ARBA00022475"/>
    </source>
</evidence>
<dbReference type="GO" id="GO:0015385">
    <property type="term" value="F:sodium:proton antiporter activity"/>
    <property type="evidence" value="ECO:0007669"/>
    <property type="project" value="TreeGrafter"/>
</dbReference>
<keyword evidence="11" id="KW-1185">Reference proteome</keyword>
<dbReference type="PANTHER" id="PTHR34702">
    <property type="entry name" value="NA(+)/H(+) ANTIPORTER SUBUNIT F1"/>
    <property type="match status" value="1"/>
</dbReference>
<keyword evidence="4 8" id="KW-1003">Cell membrane</keyword>
<comment type="subcellular location">
    <subcellularLocation>
        <location evidence="1 8">Cell membrane</location>
        <topology evidence="1 8">Multi-pass membrane protein</topology>
    </subcellularLocation>
</comment>
<reference evidence="11" key="1">
    <citation type="submission" date="2016-10" db="EMBL/GenBank/DDBJ databases">
        <authorList>
            <person name="Varghese N."/>
            <person name="Submissions S."/>
        </authorList>
    </citation>
    <scope>NUCLEOTIDE SEQUENCE [LARGE SCALE GENOMIC DNA]</scope>
    <source>
        <strain evidence="11">DSM 4771</strain>
    </source>
</reference>
<feature type="transmembrane region" description="Helical" evidence="9">
    <location>
        <begin position="73"/>
        <end position="92"/>
    </location>
</feature>
<dbReference type="PIRSF" id="PIRSF028784">
    <property type="entry name" value="MrpF"/>
    <property type="match status" value="1"/>
</dbReference>
<feature type="transmembrane region" description="Helical" evidence="9">
    <location>
        <begin position="14"/>
        <end position="32"/>
    </location>
</feature>
<evidence type="ECO:0000256" key="3">
    <source>
        <dbReference type="ARBA" id="ARBA00022448"/>
    </source>
</evidence>